<name>A0ABU0M3N3_9HYPH</name>
<comment type="caution">
    <text evidence="1">The sequence shown here is derived from an EMBL/GenBank/DDBJ whole genome shotgun (WGS) entry which is preliminary data.</text>
</comment>
<dbReference type="RefSeq" id="WP_266280849.1">
    <property type="nucleotide sequence ID" value="NZ_JAPKNF010000001.1"/>
</dbReference>
<accession>A0ABU0M3N3</accession>
<gene>
    <name evidence="1" type="ORF">QO015_001166</name>
</gene>
<dbReference type="NCBIfam" id="TIGR02216">
    <property type="entry name" value="phage_TIGR02216"/>
    <property type="match status" value="1"/>
</dbReference>
<dbReference type="InterPro" id="IPR019056">
    <property type="entry name" value="Phage_TAC_6"/>
</dbReference>
<organism evidence="1 2">
    <name type="scientific">Kaistia geumhonensis</name>
    <dbReference type="NCBI Taxonomy" id="410839"/>
    <lineage>
        <taxon>Bacteria</taxon>
        <taxon>Pseudomonadati</taxon>
        <taxon>Pseudomonadota</taxon>
        <taxon>Alphaproteobacteria</taxon>
        <taxon>Hyphomicrobiales</taxon>
        <taxon>Kaistiaceae</taxon>
        <taxon>Kaistia</taxon>
    </lineage>
</organism>
<dbReference type="Pfam" id="PF09550">
    <property type="entry name" value="Phage_TAC_6"/>
    <property type="match status" value="1"/>
</dbReference>
<evidence type="ECO:0000313" key="1">
    <source>
        <dbReference type="EMBL" id="MDQ0515553.1"/>
    </source>
</evidence>
<dbReference type="EMBL" id="JAUSWJ010000001">
    <property type="protein sequence ID" value="MDQ0515553.1"/>
    <property type="molecule type" value="Genomic_DNA"/>
</dbReference>
<reference evidence="1 2" key="1">
    <citation type="submission" date="2023-07" db="EMBL/GenBank/DDBJ databases">
        <title>Genomic Encyclopedia of Type Strains, Phase IV (KMG-IV): sequencing the most valuable type-strain genomes for metagenomic binning, comparative biology and taxonomic classification.</title>
        <authorList>
            <person name="Goeker M."/>
        </authorList>
    </citation>
    <scope>NUCLEOTIDE SEQUENCE [LARGE SCALE GENOMIC DNA]</scope>
    <source>
        <strain evidence="1 2">B1-1</strain>
    </source>
</reference>
<evidence type="ECO:0000313" key="2">
    <source>
        <dbReference type="Proteomes" id="UP001223743"/>
    </source>
</evidence>
<dbReference type="Proteomes" id="UP001223743">
    <property type="component" value="Unassembled WGS sequence"/>
</dbReference>
<protein>
    <submittedName>
        <fullName evidence="1">Phage protein (TIGR02216 family)</fullName>
    </submittedName>
</protein>
<proteinExistence type="predicted"/>
<keyword evidence="2" id="KW-1185">Reference proteome</keyword>
<sequence length="69" mass="7487">MTAEPFPWRAAMAFGFGTLRLASRDFWAMTPRELAAAIEGVSGRRAAPMDRAAFDALAARFPDTRPEGG</sequence>
<dbReference type="InterPro" id="IPR011739">
    <property type="entry name" value="GTA_rcc01693"/>
</dbReference>